<accession>A0A822Z7V7</accession>
<gene>
    <name evidence="1" type="ORF">HUJ06_013770</name>
    <name evidence="2" type="ORF">HUJ06_013792</name>
    <name evidence="3" type="ORF">HUJ06_013793</name>
</gene>
<evidence type="ECO:0000313" key="4">
    <source>
        <dbReference type="Proteomes" id="UP000607653"/>
    </source>
</evidence>
<organism evidence="2 4">
    <name type="scientific">Nelumbo nucifera</name>
    <name type="common">Sacred lotus</name>
    <dbReference type="NCBI Taxonomy" id="4432"/>
    <lineage>
        <taxon>Eukaryota</taxon>
        <taxon>Viridiplantae</taxon>
        <taxon>Streptophyta</taxon>
        <taxon>Embryophyta</taxon>
        <taxon>Tracheophyta</taxon>
        <taxon>Spermatophyta</taxon>
        <taxon>Magnoliopsida</taxon>
        <taxon>Proteales</taxon>
        <taxon>Nelumbonaceae</taxon>
        <taxon>Nelumbo</taxon>
    </lineage>
</organism>
<keyword evidence="4" id="KW-1185">Reference proteome</keyword>
<dbReference type="PANTHER" id="PTHR11439">
    <property type="entry name" value="GAG-POL-RELATED RETROTRANSPOSON"/>
    <property type="match status" value="1"/>
</dbReference>
<sequence>MDGSKLVSSPLPLKSSLSLTLGKFVFGPTTYKSLVGALQYITLNRPDLAYAMNWVCQFMHASTNEHFVVVMAFIDALPAFTNAN</sequence>
<dbReference type="Proteomes" id="UP000607653">
    <property type="component" value="Unassembled WGS sequence"/>
</dbReference>
<reference evidence="2 4" key="1">
    <citation type="journal article" date="2020" name="Mol. Biol. Evol.">
        <title>Distinct Expression and Methylation Patterns for Genes with Different Fates following a Single Whole-Genome Duplication in Flowering Plants.</title>
        <authorList>
            <person name="Shi T."/>
            <person name="Rahmani R.S."/>
            <person name="Gugger P.F."/>
            <person name="Wang M."/>
            <person name="Li H."/>
            <person name="Zhang Y."/>
            <person name="Li Z."/>
            <person name="Wang Q."/>
            <person name="Van de Peer Y."/>
            <person name="Marchal K."/>
            <person name="Chen J."/>
        </authorList>
    </citation>
    <scope>NUCLEOTIDE SEQUENCE [LARGE SCALE GENOMIC DNA]</scope>
    <source>
        <tissue evidence="2">Leaf</tissue>
    </source>
</reference>
<comment type="caution">
    <text evidence="2">The sequence shown here is derived from an EMBL/GenBank/DDBJ whole genome shotgun (WGS) entry which is preliminary data.</text>
</comment>
<dbReference type="EMBL" id="DUZY01000005">
    <property type="protein sequence ID" value="DAD39469.1"/>
    <property type="molecule type" value="Genomic_DNA"/>
</dbReference>
<dbReference type="EMBL" id="DUZY01000005">
    <property type="protein sequence ID" value="DAD39447.1"/>
    <property type="molecule type" value="Genomic_DNA"/>
</dbReference>
<dbReference type="PANTHER" id="PTHR11439:SF455">
    <property type="entry name" value="RLK (RECEPTOR-LIKE PROTEIN KINASE) 8, PUTATIVE-RELATED"/>
    <property type="match status" value="1"/>
</dbReference>
<dbReference type="AlphaFoldDB" id="A0A822Z7V7"/>
<dbReference type="EMBL" id="DUZY01000005">
    <property type="protein sequence ID" value="DAD39470.1"/>
    <property type="molecule type" value="Genomic_DNA"/>
</dbReference>
<name>A0A822Z7V7_NELNU</name>
<evidence type="ECO:0000313" key="3">
    <source>
        <dbReference type="EMBL" id="DAD39470.1"/>
    </source>
</evidence>
<proteinExistence type="predicted"/>
<evidence type="ECO:0000313" key="1">
    <source>
        <dbReference type="EMBL" id="DAD39447.1"/>
    </source>
</evidence>
<protein>
    <submittedName>
        <fullName evidence="2">Uncharacterized protein</fullName>
    </submittedName>
</protein>
<evidence type="ECO:0000313" key="2">
    <source>
        <dbReference type="EMBL" id="DAD39469.1"/>
    </source>
</evidence>